<gene>
    <name evidence="3" type="ORF">CONLIGDRAFT_679612</name>
</gene>
<dbReference type="InParanoid" id="A0A1J7JC20"/>
<feature type="transmembrane region" description="Helical" evidence="1">
    <location>
        <begin position="12"/>
        <end position="36"/>
    </location>
</feature>
<sequence>MASRLPAFPRFVFTVFEPISLVAGSVAAIFSPEWFISQQIDQAGHHVPSADSNILVAQQLGNCYFLAFLVALAVLYTTTELAVVRNYLKALWIADITHVGLTFYALGYERSVAIAEWNATTWGNIGITVFLCLTRTAYLLGFFGPNGPPAALRKKLQ</sequence>
<dbReference type="STRING" id="1408157.A0A1J7JC20"/>
<keyword evidence="1" id="KW-0472">Membrane</keyword>
<dbReference type="EMBL" id="KV875096">
    <property type="protein sequence ID" value="OIW30857.1"/>
    <property type="molecule type" value="Genomic_DNA"/>
</dbReference>
<evidence type="ECO:0000256" key="1">
    <source>
        <dbReference type="SAM" id="Phobius"/>
    </source>
</evidence>
<feature type="transmembrane region" description="Helical" evidence="1">
    <location>
        <begin position="87"/>
        <end position="105"/>
    </location>
</feature>
<reference evidence="3 4" key="1">
    <citation type="submission" date="2016-10" db="EMBL/GenBank/DDBJ databases">
        <title>Draft genome sequence of Coniochaeta ligniaria NRRL30616, a lignocellulolytic fungus for bioabatement of inhibitors in plant biomass hydrolysates.</title>
        <authorList>
            <consortium name="DOE Joint Genome Institute"/>
            <person name="Jimenez D.J."/>
            <person name="Hector R.E."/>
            <person name="Riley R."/>
            <person name="Sun H."/>
            <person name="Grigoriev I.V."/>
            <person name="Van Elsas J.D."/>
            <person name="Nichols N.N."/>
        </authorList>
    </citation>
    <scope>NUCLEOTIDE SEQUENCE [LARGE SCALE GENOMIC DNA]</scope>
    <source>
        <strain evidence="3 4">NRRL 30616</strain>
    </source>
</reference>
<feature type="transmembrane region" description="Helical" evidence="1">
    <location>
        <begin position="125"/>
        <end position="145"/>
    </location>
</feature>
<evidence type="ECO:0000313" key="3">
    <source>
        <dbReference type="EMBL" id="OIW30857.1"/>
    </source>
</evidence>
<dbReference type="PANTHER" id="PTHR37019">
    <property type="entry name" value="CHROMOSOME 1, WHOLE GENOME SHOTGUN SEQUENCE"/>
    <property type="match status" value="1"/>
</dbReference>
<dbReference type="OrthoDB" id="2937326at2759"/>
<proteinExistence type="predicted"/>
<dbReference type="AlphaFoldDB" id="A0A1J7JC20"/>
<dbReference type="Proteomes" id="UP000182658">
    <property type="component" value="Unassembled WGS sequence"/>
</dbReference>
<evidence type="ECO:0000259" key="2">
    <source>
        <dbReference type="Pfam" id="PF24803"/>
    </source>
</evidence>
<organism evidence="3 4">
    <name type="scientific">Coniochaeta ligniaria NRRL 30616</name>
    <dbReference type="NCBI Taxonomy" id="1408157"/>
    <lineage>
        <taxon>Eukaryota</taxon>
        <taxon>Fungi</taxon>
        <taxon>Dikarya</taxon>
        <taxon>Ascomycota</taxon>
        <taxon>Pezizomycotina</taxon>
        <taxon>Sordariomycetes</taxon>
        <taxon>Sordariomycetidae</taxon>
        <taxon>Coniochaetales</taxon>
        <taxon>Coniochaetaceae</taxon>
        <taxon>Coniochaeta</taxon>
    </lineage>
</organism>
<evidence type="ECO:0000313" key="4">
    <source>
        <dbReference type="Proteomes" id="UP000182658"/>
    </source>
</evidence>
<keyword evidence="4" id="KW-1185">Reference proteome</keyword>
<dbReference type="InterPro" id="IPR056121">
    <property type="entry name" value="DUF7704"/>
</dbReference>
<keyword evidence="1" id="KW-1133">Transmembrane helix</keyword>
<dbReference type="Pfam" id="PF24803">
    <property type="entry name" value="DUF7704"/>
    <property type="match status" value="1"/>
</dbReference>
<dbReference type="PANTHER" id="PTHR37019:SF2">
    <property type="entry name" value="EXPERA DOMAIN-CONTAINING PROTEIN"/>
    <property type="match status" value="1"/>
</dbReference>
<feature type="transmembrane region" description="Helical" evidence="1">
    <location>
        <begin position="56"/>
        <end position="75"/>
    </location>
</feature>
<feature type="domain" description="DUF7704" evidence="2">
    <location>
        <begin position="2"/>
        <end position="145"/>
    </location>
</feature>
<keyword evidence="1" id="KW-0812">Transmembrane</keyword>
<accession>A0A1J7JC20</accession>
<name>A0A1J7JC20_9PEZI</name>
<protein>
    <recommendedName>
        <fullName evidence="2">DUF7704 domain-containing protein</fullName>
    </recommendedName>
</protein>